<gene>
    <name evidence="1" type="ORF">H6G14_25630</name>
</gene>
<evidence type="ECO:0000313" key="2">
    <source>
        <dbReference type="Proteomes" id="UP000621307"/>
    </source>
</evidence>
<sequence>MECWADDPALQIVIKKLVIKCPHWGLVAADGVLVRWEESDRYQKERV</sequence>
<protein>
    <submittedName>
        <fullName evidence="1">Uncharacterized protein</fullName>
    </submittedName>
</protein>
<dbReference type="Proteomes" id="UP000621307">
    <property type="component" value="Unassembled WGS sequence"/>
</dbReference>
<proteinExistence type="predicted"/>
<organism evidence="1 2">
    <name type="scientific">Nostoc parmelioides FACHB-3921</name>
    <dbReference type="NCBI Taxonomy" id="2692909"/>
    <lineage>
        <taxon>Bacteria</taxon>
        <taxon>Bacillati</taxon>
        <taxon>Cyanobacteriota</taxon>
        <taxon>Cyanophyceae</taxon>
        <taxon>Nostocales</taxon>
        <taxon>Nostocaceae</taxon>
        <taxon>Nostoc</taxon>
    </lineage>
</organism>
<accession>A0ABR8BMV1</accession>
<name>A0ABR8BMV1_9NOSO</name>
<comment type="caution">
    <text evidence="1">The sequence shown here is derived from an EMBL/GenBank/DDBJ whole genome shotgun (WGS) entry which is preliminary data.</text>
</comment>
<dbReference type="RefSeq" id="WP_190570904.1">
    <property type="nucleotide sequence ID" value="NZ_JACJQL010000059.1"/>
</dbReference>
<evidence type="ECO:0000313" key="1">
    <source>
        <dbReference type="EMBL" id="MBD2254624.1"/>
    </source>
</evidence>
<dbReference type="EMBL" id="JACJQL010000059">
    <property type="protein sequence ID" value="MBD2254624.1"/>
    <property type="molecule type" value="Genomic_DNA"/>
</dbReference>
<reference evidence="1 2" key="1">
    <citation type="journal article" date="2020" name="ISME J.">
        <title>Comparative genomics reveals insights into cyanobacterial evolution and habitat adaptation.</title>
        <authorList>
            <person name="Chen M.Y."/>
            <person name="Teng W.K."/>
            <person name="Zhao L."/>
            <person name="Hu C.X."/>
            <person name="Zhou Y.K."/>
            <person name="Han B.P."/>
            <person name="Song L.R."/>
            <person name="Shu W.S."/>
        </authorList>
    </citation>
    <scope>NUCLEOTIDE SEQUENCE [LARGE SCALE GENOMIC DNA]</scope>
    <source>
        <strain evidence="1 2">FACHB-3921</strain>
    </source>
</reference>
<keyword evidence="2" id="KW-1185">Reference proteome</keyword>